<feature type="region of interest" description="Disordered" evidence="3">
    <location>
        <begin position="641"/>
        <end position="661"/>
    </location>
</feature>
<feature type="region of interest" description="Disordered" evidence="3">
    <location>
        <begin position="687"/>
        <end position="882"/>
    </location>
</feature>
<dbReference type="PANTHER" id="PTHR23318:SF0">
    <property type="entry name" value="SERINE_THREONINE-PROTEIN PHOSPHATASE 4 REGULATORY SUBUNIT 3"/>
    <property type="match status" value="1"/>
</dbReference>
<dbReference type="HOGENOM" id="CLU_004909_0_1_1"/>
<dbReference type="InterPro" id="IPR055236">
    <property type="entry name" value="EVH1_PP4R3"/>
</dbReference>
<dbReference type="InterPro" id="IPR011993">
    <property type="entry name" value="PH-like_dom_sf"/>
</dbReference>
<evidence type="ECO:0000259" key="5">
    <source>
        <dbReference type="Pfam" id="PF22972"/>
    </source>
</evidence>
<organism evidence="6 7">
    <name type="scientific">Ophiostoma piceae (strain UAMH 11346)</name>
    <name type="common">Sap stain fungus</name>
    <dbReference type="NCBI Taxonomy" id="1262450"/>
    <lineage>
        <taxon>Eukaryota</taxon>
        <taxon>Fungi</taxon>
        <taxon>Dikarya</taxon>
        <taxon>Ascomycota</taxon>
        <taxon>Pezizomycotina</taxon>
        <taxon>Sordariomycetes</taxon>
        <taxon>Sordariomycetidae</taxon>
        <taxon>Ophiostomatales</taxon>
        <taxon>Ophiostomataceae</taxon>
        <taxon>Ophiostoma</taxon>
    </lineage>
</organism>
<evidence type="ECO:0000256" key="1">
    <source>
        <dbReference type="ARBA" id="ARBA00004123"/>
    </source>
</evidence>
<dbReference type="AlphaFoldDB" id="S3BT07"/>
<dbReference type="Gene3D" id="2.30.29.30">
    <property type="entry name" value="Pleckstrin-homology domain (PH domain)/Phosphotyrosine-binding domain (PTB)"/>
    <property type="match status" value="1"/>
</dbReference>
<dbReference type="Pfam" id="PF04802">
    <property type="entry name" value="PP4R3"/>
    <property type="match status" value="1"/>
</dbReference>
<dbReference type="InterPro" id="IPR016024">
    <property type="entry name" value="ARM-type_fold"/>
</dbReference>
<reference evidence="6 7" key="1">
    <citation type="journal article" date="2013" name="BMC Genomics">
        <title>The genome and transcriptome of the pine saprophyte Ophiostoma piceae, and a comparison with the bark beetle-associated pine pathogen Grosmannia clavigera.</title>
        <authorList>
            <person name="Haridas S."/>
            <person name="Wang Y."/>
            <person name="Lim L."/>
            <person name="Massoumi Alamouti S."/>
            <person name="Jackman S."/>
            <person name="Docking R."/>
            <person name="Robertson G."/>
            <person name="Birol I."/>
            <person name="Bohlmann J."/>
            <person name="Breuil C."/>
        </authorList>
    </citation>
    <scope>NUCLEOTIDE SEQUENCE [LARGE SCALE GENOMIC DNA]</scope>
    <source>
        <strain evidence="6 7">UAMH 11346</strain>
    </source>
</reference>
<feature type="compositionally biased region" description="Acidic residues" evidence="3">
    <location>
        <begin position="738"/>
        <end position="754"/>
    </location>
</feature>
<evidence type="ECO:0000313" key="7">
    <source>
        <dbReference type="Proteomes" id="UP000016923"/>
    </source>
</evidence>
<dbReference type="InterPro" id="IPR051137">
    <property type="entry name" value="PP4R3-like"/>
</dbReference>
<evidence type="ECO:0000259" key="4">
    <source>
        <dbReference type="Pfam" id="PF04802"/>
    </source>
</evidence>
<dbReference type="SUPFAM" id="SSF48371">
    <property type="entry name" value="ARM repeat"/>
    <property type="match status" value="1"/>
</dbReference>
<feature type="compositionally biased region" description="Polar residues" evidence="3">
    <location>
        <begin position="647"/>
        <end position="661"/>
    </location>
</feature>
<gene>
    <name evidence="6" type="ORF">F503_08771</name>
</gene>
<accession>S3BT07</accession>
<dbReference type="OrthoDB" id="27483at2759"/>
<evidence type="ECO:0000313" key="6">
    <source>
        <dbReference type="EMBL" id="EPE02546.1"/>
    </source>
</evidence>
<comment type="subcellular location">
    <subcellularLocation>
        <location evidence="1">Nucleus</location>
    </subcellularLocation>
</comment>
<keyword evidence="2" id="KW-0539">Nucleus</keyword>
<name>S3BT07_OPHP1</name>
<dbReference type="PANTHER" id="PTHR23318">
    <property type="entry name" value="ATP SYNTHASE GAMMA-RELATED"/>
    <property type="match status" value="1"/>
</dbReference>
<feature type="domain" description="Serine/threonine-protein phosphatase 4 regulatory subunit 3-like central" evidence="4">
    <location>
        <begin position="141"/>
        <end position="641"/>
    </location>
</feature>
<dbReference type="VEuPathDB" id="FungiDB:F503_08771"/>
<dbReference type="EMBL" id="KE148177">
    <property type="protein sequence ID" value="EPE02546.1"/>
    <property type="molecule type" value="Genomic_DNA"/>
</dbReference>
<feature type="domain" description="PP4R3 EVH1-like" evidence="5">
    <location>
        <begin position="13"/>
        <end position="107"/>
    </location>
</feature>
<protein>
    <submittedName>
        <fullName evidence="6">Suppressor of mek1</fullName>
    </submittedName>
</protein>
<evidence type="ECO:0000256" key="2">
    <source>
        <dbReference type="ARBA" id="ARBA00023242"/>
    </source>
</evidence>
<dbReference type="eggNOG" id="KOG2175">
    <property type="taxonomic scope" value="Eukaryota"/>
</dbReference>
<dbReference type="STRING" id="1262450.S3BT07"/>
<dbReference type="GO" id="GO:0072542">
    <property type="term" value="F:protein phosphatase activator activity"/>
    <property type="evidence" value="ECO:0007669"/>
    <property type="project" value="TreeGrafter"/>
</dbReference>
<feature type="compositionally biased region" description="Low complexity" evidence="3">
    <location>
        <begin position="810"/>
        <end position="820"/>
    </location>
</feature>
<dbReference type="GO" id="GO:0030289">
    <property type="term" value="C:protein phosphatase 4 complex"/>
    <property type="evidence" value="ECO:0007669"/>
    <property type="project" value="TreeGrafter"/>
</dbReference>
<dbReference type="Pfam" id="PF22972">
    <property type="entry name" value="EVH1_PP4R3"/>
    <property type="match status" value="1"/>
</dbReference>
<dbReference type="GO" id="GO:0005654">
    <property type="term" value="C:nucleoplasm"/>
    <property type="evidence" value="ECO:0007669"/>
    <property type="project" value="TreeGrafter"/>
</dbReference>
<dbReference type="Proteomes" id="UP000016923">
    <property type="component" value="Unassembled WGS sequence"/>
</dbReference>
<evidence type="ECO:0000256" key="3">
    <source>
        <dbReference type="SAM" id="MobiDB-lite"/>
    </source>
</evidence>
<keyword evidence="7" id="KW-1185">Reference proteome</keyword>
<feature type="compositionally biased region" description="Acidic residues" evidence="3">
    <location>
        <begin position="696"/>
        <end position="712"/>
    </location>
</feature>
<dbReference type="OMA" id="ALMTHNN"/>
<sequence>MMAQPVHHQTIDRKRVKVYELRNNDWFDRGTGFCSSNLVPIQSEDGDEDARAPHVIVESEDEPDRLLLNTQTLIVWTEPSTGMDMALSFQEADGCLAIWNFITEMQQIIPPTGEDNLSDEVPVDTPPVITLPPADLGHLQEIENNMRIMSSTAGGRDALSRCILTTNYILKLTPLVEMAEEFESLSDLHHLCNIIKIILLLNDNTIFENALSDECVYGVVGALEYDPDFPSHKANHRDWLSNQGRYKEVVRITDEHIRYKIHETYRLNYLKDVVLARILDDPTFSVLNSLIFYNHVEIISHIQNNAAFLNDLFGIFTDPAESNMRKKEGVMFIQQCCATSKGLQPPMRMSLFTTLLAHGLLNVISFGLRNPEVTVRIAATEILVCMIDHDPQMMRQTIYRQIHEQQPQLTDTLVDLLHVEVDLGIKSQVCDALKVLLDFVPVQMPIEAINGQNKEALMARRTTMDPQQDVFLSHFYETSAVRLFKPLLDLEQQKVPEVDTFNEGIFGYLNEMICFFLRSHNHRCKFFIMQHNLAVRFSQLLEARVKHVQLVGIRFMRQLVSLRDDFYIRIIMEHRLLEPVLDLVKRCLPRDNLVCSAGLEFFDFFTKEDLGDLTKHLVTTYNEKLQALSCMPTFRDLVTGKYPPPGISNQQQQQPAVLGSNNHVASQQVRSNDDGAIAARLPNGSHASLMDSITMDPDEDAYWNGEDDDDELQASLDSPEDDHVNGDSSVLKQLVDYPSDEETDEASEGDDTADLELGTTGGKFVNAQDLDSANESAVMSDEEDEQSHENGVTGVNGDNSSEADDSQPLVSESSEAAEAVKASKKADTAEGEPTTPLASTGPPPERVSEKRRREEDEEDELTKMMLQNKRRNSRSSSLNSNASVVLQRIGNTAAVNGHTTADAKTANKISINITSPSLQAVGAEAGQSDE</sequence>
<dbReference type="InterPro" id="IPR006887">
    <property type="entry name" value="P4R3-like_central_dom"/>
</dbReference>
<proteinExistence type="predicted"/>
<dbReference type="GO" id="GO:0006974">
    <property type="term" value="P:DNA damage response"/>
    <property type="evidence" value="ECO:0007669"/>
    <property type="project" value="TreeGrafter"/>
</dbReference>